<comment type="caution">
    <text evidence="1">The sequence shown here is derived from an EMBL/GenBank/DDBJ whole genome shotgun (WGS) entry which is preliminary data.</text>
</comment>
<protein>
    <submittedName>
        <fullName evidence="1">Uncharacterized protein</fullName>
    </submittedName>
</protein>
<sequence>MHDSFTDLSTELIIGILCYLSCMQLVRCRGVRTLVCQRFRTIVDGTPSLQYIIELEAAGYEICVPSTISIAGTMELFRKTQRSYRDPNPRTVRISLEEPVLRTLLPPVDDWSQCWRPFGDIAVQLDTSHCMLRILSLRDNLTPEDRVRTLRLPFAPQYWEIDRSQDLILAISDDRACFLSLKDGSPHSRTIRSMDGALPFPDGFLWGSRAFPSIDGDLILLYLSRFSGGYTAFLYHWPSGKEIKRWHLLKMIDGTHLFYGCLTRGHVFFPTKHTNISSPWWIDMYRLPDDPVVEQQIVHVASFGLFEALNKIGNTLTAASTPVFNPTCRPIPSLLQFNVGATTPFFISLSSLFAAAYSRSRHSSTPAPRIPWSAWGPRSTRLVGNARNKFVVGRRVFCDDAIIDFNLYDVAHNIYVPVAPLGQNLGSGGVNDPGSVFLQVVSTTLPGQEYINRLTGETQMPYRRTHLPRMTINDGHTVSVVEEDGEVKASKYIIHRGANLTVV</sequence>
<organism evidence="1 2">
    <name type="scientific">Phlebia brevispora</name>
    <dbReference type="NCBI Taxonomy" id="194682"/>
    <lineage>
        <taxon>Eukaryota</taxon>
        <taxon>Fungi</taxon>
        <taxon>Dikarya</taxon>
        <taxon>Basidiomycota</taxon>
        <taxon>Agaricomycotina</taxon>
        <taxon>Agaricomycetes</taxon>
        <taxon>Polyporales</taxon>
        <taxon>Meruliaceae</taxon>
        <taxon>Phlebia</taxon>
    </lineage>
</organism>
<evidence type="ECO:0000313" key="1">
    <source>
        <dbReference type="EMBL" id="KAJ3552693.1"/>
    </source>
</evidence>
<dbReference type="Proteomes" id="UP001148662">
    <property type="component" value="Unassembled WGS sequence"/>
</dbReference>
<name>A0ACC1T4H5_9APHY</name>
<dbReference type="EMBL" id="JANHOG010000630">
    <property type="protein sequence ID" value="KAJ3552693.1"/>
    <property type="molecule type" value="Genomic_DNA"/>
</dbReference>
<reference evidence="1" key="1">
    <citation type="submission" date="2022-07" db="EMBL/GenBank/DDBJ databases">
        <title>Genome Sequence of Phlebia brevispora.</title>
        <authorList>
            <person name="Buettner E."/>
        </authorList>
    </citation>
    <scope>NUCLEOTIDE SEQUENCE</scope>
    <source>
        <strain evidence="1">MPL23</strain>
    </source>
</reference>
<accession>A0ACC1T4H5</accession>
<proteinExistence type="predicted"/>
<keyword evidence="2" id="KW-1185">Reference proteome</keyword>
<gene>
    <name evidence="1" type="ORF">NM688_g4022</name>
</gene>
<evidence type="ECO:0000313" key="2">
    <source>
        <dbReference type="Proteomes" id="UP001148662"/>
    </source>
</evidence>